<gene>
    <name evidence="1" type="ORF">ZEAMMB73_Zm00001d015192</name>
</gene>
<proteinExistence type="predicted"/>
<dbReference type="EMBL" id="CM000781">
    <property type="protein sequence ID" value="AQK68249.1"/>
    <property type="molecule type" value="Genomic_DNA"/>
</dbReference>
<reference evidence="1" key="1">
    <citation type="submission" date="2015-12" db="EMBL/GenBank/DDBJ databases">
        <title>Update maize B73 reference genome by single molecule sequencing technologies.</title>
        <authorList>
            <consortium name="Maize Genome Sequencing Project"/>
            <person name="Ware D."/>
        </authorList>
    </citation>
    <scope>NUCLEOTIDE SEQUENCE</scope>
    <source>
        <tissue evidence="1">Seedling</tissue>
    </source>
</reference>
<evidence type="ECO:0000313" key="1">
    <source>
        <dbReference type="EMBL" id="AQK68249.1"/>
    </source>
</evidence>
<protein>
    <submittedName>
        <fullName evidence="1">Uncharacterized protein</fullName>
    </submittedName>
</protein>
<dbReference type="AlphaFoldDB" id="A0A1D6GZU1"/>
<organism evidence="1">
    <name type="scientific">Zea mays</name>
    <name type="common">Maize</name>
    <dbReference type="NCBI Taxonomy" id="4577"/>
    <lineage>
        <taxon>Eukaryota</taxon>
        <taxon>Viridiplantae</taxon>
        <taxon>Streptophyta</taxon>
        <taxon>Embryophyta</taxon>
        <taxon>Tracheophyta</taxon>
        <taxon>Spermatophyta</taxon>
        <taxon>Magnoliopsida</taxon>
        <taxon>Liliopsida</taxon>
        <taxon>Poales</taxon>
        <taxon>Poaceae</taxon>
        <taxon>PACMAD clade</taxon>
        <taxon>Panicoideae</taxon>
        <taxon>Andropogonodae</taxon>
        <taxon>Andropogoneae</taxon>
        <taxon>Tripsacinae</taxon>
        <taxon>Zea</taxon>
    </lineage>
</organism>
<name>A0A1D6GZU1_MAIZE</name>
<dbReference type="InParanoid" id="A0A1D6GZU1"/>
<accession>A0A1D6GZU1</accession>
<sequence>MNPLSWALEQGANALAVLLAPTTSPWPSSPLAAQLLHGETPLFLQPRHLPLLPCCQRCARATCSANYPSGVLRSEQHAVMPPRVFAVFLRSPVVVVVHPGEAPRVLRGEGKPLDARRCS</sequence>